<name>A0A0A8E2Y4_9GAMM</name>
<evidence type="ECO:0000313" key="5">
    <source>
        <dbReference type="EMBL" id="AJC48324.1"/>
    </source>
</evidence>
<organism evidence="5 6">
    <name type="scientific">Allofrancisella guangzhouensis</name>
    <dbReference type="NCBI Taxonomy" id="594679"/>
    <lineage>
        <taxon>Bacteria</taxon>
        <taxon>Pseudomonadati</taxon>
        <taxon>Pseudomonadota</taxon>
        <taxon>Gammaproteobacteria</taxon>
        <taxon>Thiotrichales</taxon>
        <taxon>Francisellaceae</taxon>
        <taxon>Allofrancisella</taxon>
    </lineage>
</organism>
<gene>
    <name evidence="5" type="ORF">SD28_00920</name>
</gene>
<dbReference type="Proteomes" id="UP000031104">
    <property type="component" value="Chromosome"/>
</dbReference>
<dbReference type="EMBL" id="CP010427">
    <property type="protein sequence ID" value="AJC48324.1"/>
    <property type="molecule type" value="Genomic_DNA"/>
</dbReference>
<keyword evidence="3" id="KW-0238">DNA-binding</keyword>
<keyword evidence="4" id="KW-0804">Transcription</keyword>
<dbReference type="GO" id="GO:0000976">
    <property type="term" value="F:transcription cis-regulatory region binding"/>
    <property type="evidence" value="ECO:0007669"/>
    <property type="project" value="TreeGrafter"/>
</dbReference>
<accession>A0A0A8E2Y4</accession>
<dbReference type="HOGENOM" id="CLU_882111_0_0_6"/>
<sequence length="331" mass="39116">MVNIDFSKDIIEATRYFIKVVELGSYSSVKKFYNVELNTIKSKIDTLETYLGVKLIQNIHNRITPTKNGVKYYHSCSKIYKDLESTIDSVKNNGFKERRAIRVLGSPLSIKVTIDRVIPKLNQDSTSNLRFTLDNYALNHFDGKEYQFETYDVILINTRHLEHIDLNDWIVCKSINSTKLPALIYGDKNLIKDMHNEPQKVLETDLVFNRYDWDHNIFNFTHKEDEEDNHQNKMYRFNPNKVKYLVSNEVQKANIIKKEKVIGFMPKFYYDSLMKDSEYIDFVRGFEVDFHIESFLVLVYKYSKHKDKLVEIFRTELIELLGNDLDDPSKN</sequence>
<keyword evidence="2" id="KW-0805">Transcription regulation</keyword>
<dbReference type="PANTHER" id="PTHR30126">
    <property type="entry name" value="HTH-TYPE TRANSCRIPTIONAL REGULATOR"/>
    <property type="match status" value="1"/>
</dbReference>
<evidence type="ECO:0000256" key="4">
    <source>
        <dbReference type="ARBA" id="ARBA00023163"/>
    </source>
</evidence>
<dbReference type="OrthoDB" id="5603618at2"/>
<reference evidence="5 6" key="1">
    <citation type="submission" date="2014-12" db="EMBL/GenBank/DDBJ databases">
        <title>Complete genome sequence of Francisella guanzhouensis strain 08HL01032 isolated from air-conditioning system in China.</title>
        <authorList>
            <person name="Svensson D."/>
            <person name="Ohrman C."/>
            <person name="Backman S."/>
            <person name="Karlsson E."/>
            <person name="Nilsson E."/>
            <person name="Bystrom M."/>
            <person name="Larkeryd A."/>
            <person name="Stenberg P."/>
            <person name="Scholtz H.C."/>
            <person name="Forsman M."/>
            <person name="Sjodin A."/>
        </authorList>
    </citation>
    <scope>NUCLEOTIDE SEQUENCE [LARGE SCALE GENOMIC DNA]</scope>
    <source>
        <strain evidence="5 6">08HL01032</strain>
    </source>
</reference>
<keyword evidence="6" id="KW-1185">Reference proteome</keyword>
<dbReference type="InterPro" id="IPR036390">
    <property type="entry name" value="WH_DNA-bd_sf"/>
</dbReference>
<dbReference type="STRING" id="594679.SD28_00920"/>
<protein>
    <submittedName>
        <fullName evidence="5">LysR family transcriptional regulator</fullName>
    </submittedName>
</protein>
<evidence type="ECO:0000256" key="1">
    <source>
        <dbReference type="ARBA" id="ARBA00009437"/>
    </source>
</evidence>
<dbReference type="KEGG" id="fgu:SD28_00920"/>
<evidence type="ECO:0000313" key="6">
    <source>
        <dbReference type="Proteomes" id="UP000031104"/>
    </source>
</evidence>
<dbReference type="SUPFAM" id="SSF46785">
    <property type="entry name" value="Winged helix' DNA-binding domain"/>
    <property type="match status" value="1"/>
</dbReference>
<evidence type="ECO:0000256" key="3">
    <source>
        <dbReference type="ARBA" id="ARBA00023125"/>
    </source>
</evidence>
<dbReference type="RefSeq" id="WP_039123193.1">
    <property type="nucleotide sequence ID" value="NZ_CP010427.1"/>
</dbReference>
<dbReference type="AlphaFoldDB" id="A0A0A8E2Y4"/>
<proteinExistence type="inferred from homology"/>
<dbReference type="InterPro" id="IPR036388">
    <property type="entry name" value="WH-like_DNA-bd_sf"/>
</dbReference>
<dbReference type="GO" id="GO:0006355">
    <property type="term" value="P:regulation of DNA-templated transcription"/>
    <property type="evidence" value="ECO:0007669"/>
    <property type="project" value="TreeGrafter"/>
</dbReference>
<comment type="similarity">
    <text evidence="1">Belongs to the LysR transcriptional regulatory family.</text>
</comment>
<dbReference type="Gene3D" id="1.10.10.10">
    <property type="entry name" value="Winged helix-like DNA-binding domain superfamily/Winged helix DNA-binding domain"/>
    <property type="match status" value="1"/>
</dbReference>
<dbReference type="PANTHER" id="PTHR30126:SF40">
    <property type="entry name" value="HTH-TYPE TRANSCRIPTIONAL REGULATOR GLTR"/>
    <property type="match status" value="1"/>
</dbReference>
<evidence type="ECO:0000256" key="2">
    <source>
        <dbReference type="ARBA" id="ARBA00023015"/>
    </source>
</evidence>